<organism evidence="3 4">
    <name type="scientific">Daphnia magna</name>
    <dbReference type="NCBI Taxonomy" id="35525"/>
    <lineage>
        <taxon>Eukaryota</taxon>
        <taxon>Metazoa</taxon>
        <taxon>Ecdysozoa</taxon>
        <taxon>Arthropoda</taxon>
        <taxon>Crustacea</taxon>
        <taxon>Branchiopoda</taxon>
        <taxon>Diplostraca</taxon>
        <taxon>Cladocera</taxon>
        <taxon>Anomopoda</taxon>
        <taxon>Daphniidae</taxon>
        <taxon>Daphnia</taxon>
    </lineage>
</organism>
<evidence type="ECO:0000313" key="4">
    <source>
        <dbReference type="Proteomes" id="UP001234178"/>
    </source>
</evidence>
<accession>A0ABQ9YV72</accession>
<reference evidence="3 4" key="1">
    <citation type="journal article" date="2023" name="Nucleic Acids Res.">
        <title>The hologenome of Daphnia magna reveals possible DNA methylation and microbiome-mediated evolution of the host genome.</title>
        <authorList>
            <person name="Chaturvedi A."/>
            <person name="Li X."/>
            <person name="Dhandapani V."/>
            <person name="Marshall H."/>
            <person name="Kissane S."/>
            <person name="Cuenca-Cambronero M."/>
            <person name="Asole G."/>
            <person name="Calvet F."/>
            <person name="Ruiz-Romero M."/>
            <person name="Marangio P."/>
            <person name="Guigo R."/>
            <person name="Rago D."/>
            <person name="Mirbahai L."/>
            <person name="Eastwood N."/>
            <person name="Colbourne J.K."/>
            <person name="Zhou J."/>
            <person name="Mallon E."/>
            <person name="Orsini L."/>
        </authorList>
    </citation>
    <scope>NUCLEOTIDE SEQUENCE [LARGE SCALE GENOMIC DNA]</scope>
    <source>
        <strain evidence="3">LRV0_1</strain>
    </source>
</reference>
<dbReference type="EMBL" id="JAOYFB010000001">
    <property type="protein sequence ID" value="KAK4004545.1"/>
    <property type="molecule type" value="Genomic_DNA"/>
</dbReference>
<dbReference type="Proteomes" id="UP001234178">
    <property type="component" value="Unassembled WGS sequence"/>
</dbReference>
<gene>
    <name evidence="3" type="ORF">OUZ56_006279</name>
</gene>
<name>A0ABQ9YV72_9CRUS</name>
<feature type="signal peptide" evidence="2">
    <location>
        <begin position="1"/>
        <end position="20"/>
    </location>
</feature>
<keyword evidence="2" id="KW-0732">Signal</keyword>
<keyword evidence="4" id="KW-1185">Reference proteome</keyword>
<comment type="caution">
    <text evidence="3">The sequence shown here is derived from an EMBL/GenBank/DDBJ whole genome shotgun (WGS) entry which is preliminary data.</text>
</comment>
<evidence type="ECO:0000256" key="2">
    <source>
        <dbReference type="SAM" id="SignalP"/>
    </source>
</evidence>
<evidence type="ECO:0000256" key="1">
    <source>
        <dbReference type="SAM" id="MobiDB-lite"/>
    </source>
</evidence>
<evidence type="ECO:0000313" key="3">
    <source>
        <dbReference type="EMBL" id="KAK4004545.1"/>
    </source>
</evidence>
<feature type="region of interest" description="Disordered" evidence="1">
    <location>
        <begin position="87"/>
        <end position="169"/>
    </location>
</feature>
<feature type="region of interest" description="Disordered" evidence="1">
    <location>
        <begin position="36"/>
        <end position="66"/>
    </location>
</feature>
<feature type="chain" id="PRO_5047402782" evidence="2">
    <location>
        <begin position="21"/>
        <end position="418"/>
    </location>
</feature>
<proteinExistence type="predicted"/>
<sequence>MRHHFYTMLFGAFVLASAFGEDDPFNSNGGEVQTETMIEEESQTQEPNVGEVDGEGTQSETTEDQIGVFFGENAGRSEAGTEEEILLETTNDEPSPAENVETVDTPAEEIQPNQQPNVGDDSAVETDTPAEEIQPNQQPNVGDDSAVETDTPAEEIQPKTDVDQEPTMSHPPKDVGFFEMIRSFFSVFTESASPSPVQVSNPTPRTVGRYFFSHDSDEDSHSFEDDDISDEMPMPVQLAQIKQFVRTNTPTDRVRTDQQEAHPVVNQAAKQHVVGRSQTPAPSSRSVFVITDSDEYDYDHFYEQDMSLEVDYDLLPEIRRFLEPTIGHGEVIHHYEEPGGGLLMDTQDILENPIFQQKMQEIDNRLKRASGANGKRLMEKYAEALAVHSTPSLNMASTSVTFSCFLPFFITCLLARLS</sequence>
<protein>
    <submittedName>
        <fullName evidence="3">Uncharacterized protein</fullName>
    </submittedName>
</protein>